<evidence type="ECO:0000256" key="6">
    <source>
        <dbReference type="ARBA" id="ARBA00029628"/>
    </source>
</evidence>
<comment type="caution">
    <text evidence="8">The sequence shown here is derived from an EMBL/GenBank/DDBJ whole genome shotgun (WGS) entry which is preliminary data.</text>
</comment>
<keyword evidence="5" id="KW-0804">Transcription</keyword>
<dbReference type="AlphaFoldDB" id="A0A8G2CHI4"/>
<organism evidence="8 9">
    <name type="scientific">Acidiphilium rubrum</name>
    <dbReference type="NCBI Taxonomy" id="526"/>
    <lineage>
        <taxon>Bacteria</taxon>
        <taxon>Pseudomonadati</taxon>
        <taxon>Pseudomonadota</taxon>
        <taxon>Alphaproteobacteria</taxon>
        <taxon>Acetobacterales</taxon>
        <taxon>Acidocellaceae</taxon>
        <taxon>Acidiphilium</taxon>
    </lineage>
</organism>
<keyword evidence="4" id="KW-0805">Transcription regulation</keyword>
<evidence type="ECO:0000313" key="9">
    <source>
        <dbReference type="Proteomes" id="UP000186308"/>
    </source>
</evidence>
<comment type="similarity">
    <text evidence="1">Belongs to the CcdB toxin family.</text>
</comment>
<evidence type="ECO:0000256" key="3">
    <source>
        <dbReference type="ARBA" id="ARBA00022491"/>
    </source>
</evidence>
<evidence type="ECO:0000256" key="7">
    <source>
        <dbReference type="ARBA" id="ARBA00033135"/>
    </source>
</evidence>
<dbReference type="RefSeq" id="WP_051657279.1">
    <property type="nucleotide sequence ID" value="NZ_FTNE01000001.1"/>
</dbReference>
<keyword evidence="9" id="KW-1185">Reference proteome</keyword>
<evidence type="ECO:0000256" key="2">
    <source>
        <dbReference type="ARBA" id="ARBA00015075"/>
    </source>
</evidence>
<reference evidence="8 9" key="1">
    <citation type="submission" date="2017-01" db="EMBL/GenBank/DDBJ databases">
        <authorList>
            <person name="Varghese N."/>
            <person name="Submissions S."/>
        </authorList>
    </citation>
    <scope>NUCLEOTIDE SEQUENCE [LARGE SCALE GENOMIC DNA]</scope>
    <source>
        <strain evidence="8 9">ATCC 35905</strain>
    </source>
</reference>
<evidence type="ECO:0000256" key="5">
    <source>
        <dbReference type="ARBA" id="ARBA00023163"/>
    </source>
</evidence>
<dbReference type="EMBL" id="FTNE01000001">
    <property type="protein sequence ID" value="SIQ06591.1"/>
    <property type="molecule type" value="Genomic_DNA"/>
</dbReference>
<dbReference type="Pfam" id="PF01845">
    <property type="entry name" value="CcdB"/>
    <property type="match status" value="1"/>
</dbReference>
<sequence length="126" mass="14061">MAQFDVFRNPGRQRHAIPYVVVLQNDRFARSATRFVAPLVLAGTASVTEHYLVPRFEIEGVEVMLDVFNLATIPADRLGQPVAALNDDESRTRLQRAIDELISPWICNGMGGYGEIRKAKESASFL</sequence>
<dbReference type="SUPFAM" id="SSF50118">
    <property type="entry name" value="Cell growth inhibitor/plasmid maintenance toxic component"/>
    <property type="match status" value="1"/>
</dbReference>
<name>A0A8G2CHI4_ACIRU</name>
<gene>
    <name evidence="8" type="ORF">SAMN05421828_101141</name>
</gene>
<dbReference type="InterPro" id="IPR011067">
    <property type="entry name" value="Plasmid_toxin/cell-grow_inhib"/>
</dbReference>
<accession>A0A8G2CHI4</accession>
<dbReference type="Proteomes" id="UP000186308">
    <property type="component" value="Unassembled WGS sequence"/>
</dbReference>
<evidence type="ECO:0000256" key="4">
    <source>
        <dbReference type="ARBA" id="ARBA00023015"/>
    </source>
</evidence>
<dbReference type="GO" id="GO:0008657">
    <property type="term" value="F:DNA topoisomerase type II (double strand cut, ATP-hydrolyzing) inhibitor activity"/>
    <property type="evidence" value="ECO:0007669"/>
    <property type="project" value="InterPro"/>
</dbReference>
<proteinExistence type="inferred from homology"/>
<evidence type="ECO:0000313" key="8">
    <source>
        <dbReference type="EMBL" id="SIQ06591.1"/>
    </source>
</evidence>
<protein>
    <recommendedName>
        <fullName evidence="2">Toxin CcdB</fullName>
    </recommendedName>
    <alternativeName>
        <fullName evidence="7">Cytotoxic protein CcdB</fullName>
    </alternativeName>
    <alternativeName>
        <fullName evidence="6">Protein LetD</fullName>
    </alternativeName>
</protein>
<dbReference type="InterPro" id="IPR002712">
    <property type="entry name" value="CcdB"/>
</dbReference>
<evidence type="ECO:0000256" key="1">
    <source>
        <dbReference type="ARBA" id="ARBA00005230"/>
    </source>
</evidence>
<dbReference type="GO" id="GO:0006276">
    <property type="term" value="P:plasmid maintenance"/>
    <property type="evidence" value="ECO:0007669"/>
    <property type="project" value="InterPro"/>
</dbReference>
<keyword evidence="3" id="KW-0678">Repressor</keyword>
<dbReference type="Gene3D" id="2.30.30.110">
    <property type="match status" value="1"/>
</dbReference>